<dbReference type="EMBL" id="JBHUHX010000031">
    <property type="protein sequence ID" value="MFD2112573.1"/>
    <property type="molecule type" value="Genomic_DNA"/>
</dbReference>
<organism evidence="3 4">
    <name type="scientific">Thiorhodococcus fuscus</name>
    <dbReference type="NCBI Taxonomy" id="527200"/>
    <lineage>
        <taxon>Bacteria</taxon>
        <taxon>Pseudomonadati</taxon>
        <taxon>Pseudomonadota</taxon>
        <taxon>Gammaproteobacteria</taxon>
        <taxon>Chromatiales</taxon>
        <taxon>Chromatiaceae</taxon>
        <taxon>Thiorhodococcus</taxon>
    </lineage>
</organism>
<keyword evidence="1" id="KW-0175">Coiled coil</keyword>
<gene>
    <name evidence="3" type="ORF">ACFSJC_12050</name>
</gene>
<keyword evidence="2" id="KW-0812">Transmembrane</keyword>
<name>A0ABW4YBQ2_9GAMM</name>
<evidence type="ECO:0000256" key="1">
    <source>
        <dbReference type="SAM" id="Coils"/>
    </source>
</evidence>
<reference evidence="4" key="1">
    <citation type="journal article" date="2019" name="Int. J. Syst. Evol. Microbiol.">
        <title>The Global Catalogue of Microorganisms (GCM) 10K type strain sequencing project: providing services to taxonomists for standard genome sequencing and annotation.</title>
        <authorList>
            <consortium name="The Broad Institute Genomics Platform"/>
            <consortium name="The Broad Institute Genome Sequencing Center for Infectious Disease"/>
            <person name="Wu L."/>
            <person name="Ma J."/>
        </authorList>
    </citation>
    <scope>NUCLEOTIDE SEQUENCE [LARGE SCALE GENOMIC DNA]</scope>
    <source>
        <strain evidence="4">KACC 12597</strain>
    </source>
</reference>
<evidence type="ECO:0000256" key="2">
    <source>
        <dbReference type="SAM" id="Phobius"/>
    </source>
</evidence>
<evidence type="ECO:0000313" key="3">
    <source>
        <dbReference type="EMBL" id="MFD2112573.1"/>
    </source>
</evidence>
<comment type="caution">
    <text evidence="3">The sequence shown here is derived from an EMBL/GenBank/DDBJ whole genome shotgun (WGS) entry which is preliminary data.</text>
</comment>
<feature type="coiled-coil region" evidence="1">
    <location>
        <begin position="1"/>
        <end position="28"/>
    </location>
</feature>
<dbReference type="RefSeq" id="WP_386026970.1">
    <property type="nucleotide sequence ID" value="NZ_JBHUHX010000031.1"/>
</dbReference>
<keyword evidence="2" id="KW-1133">Transmembrane helix</keyword>
<sequence length="107" mass="12188">MDELTRRVDRLELLVEQQETANREIARDVARIAQDMAVTREAVRIFEDALGDVREAQQRIESGVDAVGRELHAHVGKEQSDRNRLLWGVIVAILVPIAVEIYNRMLA</sequence>
<keyword evidence="2" id="KW-0472">Membrane</keyword>
<protein>
    <submittedName>
        <fullName evidence="3">Uncharacterized protein</fullName>
    </submittedName>
</protein>
<evidence type="ECO:0000313" key="4">
    <source>
        <dbReference type="Proteomes" id="UP001597337"/>
    </source>
</evidence>
<keyword evidence="4" id="KW-1185">Reference proteome</keyword>
<dbReference type="Proteomes" id="UP001597337">
    <property type="component" value="Unassembled WGS sequence"/>
</dbReference>
<accession>A0ABW4YBQ2</accession>
<feature type="transmembrane region" description="Helical" evidence="2">
    <location>
        <begin position="85"/>
        <end position="102"/>
    </location>
</feature>
<proteinExistence type="predicted"/>